<dbReference type="InterPro" id="IPR036265">
    <property type="entry name" value="HIT-like_sf"/>
</dbReference>
<dbReference type="PANTHER" id="PTHR46648">
    <property type="entry name" value="HIT FAMILY PROTEIN 1"/>
    <property type="match status" value="1"/>
</dbReference>
<proteinExistence type="predicted"/>
<gene>
    <name evidence="5" type="ORF">KM295_12545</name>
</gene>
<feature type="domain" description="HIT" evidence="4">
    <location>
        <begin position="6"/>
        <end position="113"/>
    </location>
</feature>
<organism evidence="5 6">
    <name type="scientific">Natronomonas aquatica</name>
    <dbReference type="NCBI Taxonomy" id="2841590"/>
    <lineage>
        <taxon>Archaea</taxon>
        <taxon>Methanobacteriati</taxon>
        <taxon>Methanobacteriota</taxon>
        <taxon>Stenosarchaea group</taxon>
        <taxon>Halobacteria</taxon>
        <taxon>Halobacteriales</taxon>
        <taxon>Natronomonadaceae</taxon>
        <taxon>Natronomonas</taxon>
    </lineage>
</organism>
<dbReference type="PRINTS" id="PR00332">
    <property type="entry name" value="HISTRIAD"/>
</dbReference>
<dbReference type="GO" id="GO:0009117">
    <property type="term" value="P:nucleotide metabolic process"/>
    <property type="evidence" value="ECO:0007669"/>
    <property type="project" value="TreeGrafter"/>
</dbReference>
<dbReference type="Gene3D" id="3.30.428.10">
    <property type="entry name" value="HIT-like"/>
    <property type="match status" value="1"/>
</dbReference>
<evidence type="ECO:0000256" key="2">
    <source>
        <dbReference type="PIRSR" id="PIRSR601310-3"/>
    </source>
</evidence>
<dbReference type="EMBL" id="JAHLKM010000021">
    <property type="protein sequence ID" value="MCQ4334293.1"/>
    <property type="molecule type" value="Genomic_DNA"/>
</dbReference>
<dbReference type="PANTHER" id="PTHR46648:SF1">
    <property type="entry name" value="ADENOSINE 5'-MONOPHOSPHORAMIDASE HNT1"/>
    <property type="match status" value="1"/>
</dbReference>
<accession>A0A9R1CV07</accession>
<feature type="short sequence motif" description="Histidine triad motif" evidence="2 3">
    <location>
        <begin position="98"/>
        <end position="102"/>
    </location>
</feature>
<reference evidence="5" key="1">
    <citation type="journal article" date="2023" name="Front. Microbiol.">
        <title>Genomic-based phylogenetic and metabolic analyses of the genus Natronomonas, and description of Natronomonas aquatica sp. nov.</title>
        <authorList>
            <person name="Garcia-Roldan A."/>
            <person name="Duran-Viseras A."/>
            <person name="de la Haba R.R."/>
            <person name="Corral P."/>
            <person name="Sanchez-Porro C."/>
            <person name="Ventosa A."/>
        </authorList>
    </citation>
    <scope>NUCLEOTIDE SEQUENCE</scope>
    <source>
        <strain evidence="5">F2-12</strain>
    </source>
</reference>
<dbReference type="GO" id="GO:0003824">
    <property type="term" value="F:catalytic activity"/>
    <property type="evidence" value="ECO:0007669"/>
    <property type="project" value="InterPro"/>
</dbReference>
<dbReference type="InterPro" id="IPR019808">
    <property type="entry name" value="Histidine_triad_CS"/>
</dbReference>
<dbReference type="CDD" id="cd01277">
    <property type="entry name" value="HINT_subgroup"/>
    <property type="match status" value="1"/>
</dbReference>
<dbReference type="InterPro" id="IPR001310">
    <property type="entry name" value="Histidine_triad_HIT"/>
</dbReference>
<dbReference type="RefSeq" id="WP_256030329.1">
    <property type="nucleotide sequence ID" value="NZ_JAHLKM010000021.1"/>
</dbReference>
<name>A0A9R1CV07_9EURY</name>
<evidence type="ECO:0000256" key="3">
    <source>
        <dbReference type="PROSITE-ProRule" id="PRU00464"/>
    </source>
</evidence>
<dbReference type="Pfam" id="PF01230">
    <property type="entry name" value="HIT"/>
    <property type="match status" value="1"/>
</dbReference>
<evidence type="ECO:0000313" key="6">
    <source>
        <dbReference type="Proteomes" id="UP001139494"/>
    </source>
</evidence>
<dbReference type="InterPro" id="IPR011146">
    <property type="entry name" value="HIT-like"/>
</dbReference>
<dbReference type="AlphaFoldDB" id="A0A9R1CV07"/>
<dbReference type="PROSITE" id="PS00892">
    <property type="entry name" value="HIT_1"/>
    <property type="match status" value="1"/>
</dbReference>
<dbReference type="InterPro" id="IPR039384">
    <property type="entry name" value="HINT"/>
</dbReference>
<sequence length="142" mass="14757">MSDPTVFERIIDGEIPAEIVHETDSVIAFLDANPLAPGHTLVVPKEPYERLRDTPPELSAAVFEAVRELTPAIEDAVDADATTVGINDGPAAGQEVPHLHVHIVPRFEGDGGGPIHAVVGGATDGEDADLEAVSAAIDAELG</sequence>
<evidence type="ECO:0000259" key="4">
    <source>
        <dbReference type="PROSITE" id="PS51084"/>
    </source>
</evidence>
<dbReference type="PROSITE" id="PS51084">
    <property type="entry name" value="HIT_2"/>
    <property type="match status" value="1"/>
</dbReference>
<feature type="active site" description="Tele-AMP-histidine intermediate" evidence="1">
    <location>
        <position position="100"/>
    </location>
</feature>
<protein>
    <submittedName>
        <fullName evidence="5">HIT family protein</fullName>
    </submittedName>
</protein>
<comment type="caution">
    <text evidence="5">The sequence shown here is derived from an EMBL/GenBank/DDBJ whole genome shotgun (WGS) entry which is preliminary data.</text>
</comment>
<evidence type="ECO:0000256" key="1">
    <source>
        <dbReference type="PIRSR" id="PIRSR601310-1"/>
    </source>
</evidence>
<dbReference type="Proteomes" id="UP001139494">
    <property type="component" value="Unassembled WGS sequence"/>
</dbReference>
<dbReference type="SUPFAM" id="SSF54197">
    <property type="entry name" value="HIT-like"/>
    <property type="match status" value="1"/>
</dbReference>
<evidence type="ECO:0000313" key="5">
    <source>
        <dbReference type="EMBL" id="MCQ4334293.1"/>
    </source>
</evidence>
<keyword evidence="6" id="KW-1185">Reference proteome</keyword>